<dbReference type="SUPFAM" id="SSF54427">
    <property type="entry name" value="NTF2-like"/>
    <property type="match status" value="1"/>
</dbReference>
<dbReference type="Gene3D" id="3.10.450.50">
    <property type="match status" value="1"/>
</dbReference>
<dbReference type="Proteomes" id="UP000199645">
    <property type="component" value="Unassembled WGS sequence"/>
</dbReference>
<sequence>MELTPEQIFQRYLYAGAITRDPDAIAAMFTEDGVLEAPLTPAGHPLHHLAGRDAIRAGTAAYHRLPGPPGAVDLERTGYLVHEATEPGLFVAEIDVVLNQPDGSRTTMSLVQIFRVRDGRIVRLRDYFADPA</sequence>
<name>A0A1I2CTS5_9ACTN</name>
<proteinExistence type="predicted"/>
<organism evidence="2 3">
    <name type="scientific">Actinoplanes philippinensis</name>
    <dbReference type="NCBI Taxonomy" id="35752"/>
    <lineage>
        <taxon>Bacteria</taxon>
        <taxon>Bacillati</taxon>
        <taxon>Actinomycetota</taxon>
        <taxon>Actinomycetes</taxon>
        <taxon>Micromonosporales</taxon>
        <taxon>Micromonosporaceae</taxon>
        <taxon>Actinoplanes</taxon>
    </lineage>
</organism>
<dbReference type="AlphaFoldDB" id="A0A1I2CTS5"/>
<protein>
    <submittedName>
        <fullName evidence="2">SnoaL-like domain-containing protein</fullName>
    </submittedName>
</protein>
<dbReference type="Pfam" id="PF12680">
    <property type="entry name" value="SnoaL_2"/>
    <property type="match status" value="1"/>
</dbReference>
<dbReference type="RefSeq" id="WP_093611549.1">
    <property type="nucleotide sequence ID" value="NZ_BOMT01000006.1"/>
</dbReference>
<reference evidence="2 3" key="1">
    <citation type="submission" date="2016-10" db="EMBL/GenBank/DDBJ databases">
        <authorList>
            <person name="de Groot N.N."/>
        </authorList>
    </citation>
    <scope>NUCLEOTIDE SEQUENCE [LARGE SCALE GENOMIC DNA]</scope>
    <source>
        <strain evidence="2 3">DSM 43019</strain>
    </source>
</reference>
<evidence type="ECO:0000313" key="2">
    <source>
        <dbReference type="EMBL" id="SFE71120.1"/>
    </source>
</evidence>
<accession>A0A1I2CTS5</accession>
<keyword evidence="3" id="KW-1185">Reference proteome</keyword>
<gene>
    <name evidence="2" type="ORF">SAMN05421541_103169</name>
</gene>
<evidence type="ECO:0000259" key="1">
    <source>
        <dbReference type="Pfam" id="PF12680"/>
    </source>
</evidence>
<dbReference type="OrthoDB" id="3681559at2"/>
<dbReference type="STRING" id="35752.SAMN05421541_103169"/>
<feature type="domain" description="SnoaL-like" evidence="1">
    <location>
        <begin position="13"/>
        <end position="123"/>
    </location>
</feature>
<dbReference type="InterPro" id="IPR037401">
    <property type="entry name" value="SnoaL-like"/>
</dbReference>
<dbReference type="EMBL" id="FONV01000003">
    <property type="protein sequence ID" value="SFE71120.1"/>
    <property type="molecule type" value="Genomic_DNA"/>
</dbReference>
<dbReference type="InterPro" id="IPR032710">
    <property type="entry name" value="NTF2-like_dom_sf"/>
</dbReference>
<evidence type="ECO:0000313" key="3">
    <source>
        <dbReference type="Proteomes" id="UP000199645"/>
    </source>
</evidence>